<dbReference type="InterPro" id="IPR001173">
    <property type="entry name" value="Glyco_trans_2-like"/>
</dbReference>
<proteinExistence type="predicted"/>
<dbReference type="InterPro" id="IPR029044">
    <property type="entry name" value="Nucleotide-diphossugar_trans"/>
</dbReference>
<feature type="domain" description="Glycosyltransferase 2-like" evidence="4">
    <location>
        <begin position="1"/>
        <end position="124"/>
    </location>
</feature>
<comment type="caution">
    <text evidence="5">The sequence shown here is derived from an EMBL/GenBank/DDBJ whole genome shotgun (WGS) entry which is preliminary data.</text>
</comment>
<dbReference type="SUPFAM" id="SSF53448">
    <property type="entry name" value="Nucleotide-diphospho-sugar transferases"/>
    <property type="match status" value="1"/>
</dbReference>
<dbReference type="Gene3D" id="3.90.550.10">
    <property type="entry name" value="Spore Coat Polysaccharide Biosynthesis Protein SpsA, Chain A"/>
    <property type="match status" value="1"/>
</dbReference>
<name>A0ABS5LB00_9BACI</name>
<evidence type="ECO:0000256" key="1">
    <source>
        <dbReference type="ARBA" id="ARBA00022737"/>
    </source>
</evidence>
<dbReference type="SUPFAM" id="SSF48452">
    <property type="entry name" value="TPR-like"/>
    <property type="match status" value="1"/>
</dbReference>
<dbReference type="Gene3D" id="1.25.40.10">
    <property type="entry name" value="Tetratricopeptide repeat domain"/>
    <property type="match status" value="1"/>
</dbReference>
<dbReference type="InterPro" id="IPR019734">
    <property type="entry name" value="TPR_rpt"/>
</dbReference>
<dbReference type="PANTHER" id="PTHR43630:SF2">
    <property type="entry name" value="GLYCOSYLTRANSFERASE"/>
    <property type="match status" value="1"/>
</dbReference>
<keyword evidence="1" id="KW-0677">Repeat</keyword>
<dbReference type="PROSITE" id="PS50005">
    <property type="entry name" value="TPR"/>
    <property type="match status" value="1"/>
</dbReference>
<feature type="repeat" description="TPR" evidence="3">
    <location>
        <begin position="268"/>
        <end position="301"/>
    </location>
</feature>
<dbReference type="Proteomes" id="UP000682403">
    <property type="component" value="Unassembled WGS sequence"/>
</dbReference>
<evidence type="ECO:0000256" key="2">
    <source>
        <dbReference type="ARBA" id="ARBA00022803"/>
    </source>
</evidence>
<dbReference type="RefSeq" id="WP_211556549.1">
    <property type="nucleotide sequence ID" value="NZ_JAGVRK010000001.1"/>
</dbReference>
<dbReference type="SMART" id="SM00028">
    <property type="entry name" value="TPR"/>
    <property type="match status" value="3"/>
</dbReference>
<dbReference type="InterPro" id="IPR011990">
    <property type="entry name" value="TPR-like_helical_dom_sf"/>
</dbReference>
<organism evidence="5 6">
    <name type="scientific">Metabacillus flavus</name>
    <dbReference type="NCBI Taxonomy" id="2823519"/>
    <lineage>
        <taxon>Bacteria</taxon>
        <taxon>Bacillati</taxon>
        <taxon>Bacillota</taxon>
        <taxon>Bacilli</taxon>
        <taxon>Bacillales</taxon>
        <taxon>Bacillaceae</taxon>
        <taxon>Metabacillus</taxon>
    </lineage>
</organism>
<dbReference type="EMBL" id="JAGVRK010000001">
    <property type="protein sequence ID" value="MBS2967891.1"/>
    <property type="molecule type" value="Genomic_DNA"/>
</dbReference>
<gene>
    <name evidence="5" type="ORF">J9317_03760</name>
</gene>
<evidence type="ECO:0000256" key="3">
    <source>
        <dbReference type="PROSITE-ProRule" id="PRU00339"/>
    </source>
</evidence>
<dbReference type="InterPro" id="IPR013105">
    <property type="entry name" value="TPR_2"/>
</dbReference>
<evidence type="ECO:0000259" key="4">
    <source>
        <dbReference type="Pfam" id="PF00535"/>
    </source>
</evidence>
<sequence length="351" mass="40379">MIVKNEESSIERCLKSVEGIVSEKIIVDTGSEDRTIELCKEHQAHVFPYEWNDSFADARNFGLTHASGDWILWLDADEELGTFEKEDLTMYLSQAQSSILSLPVIHYYGDALPVQTNQAHLYHQNRLFKNQAGIKFYNRIHEIPLLPNGADEKTDILALPVHHYGYLKEIAEKKQKSSRNLRLLEIEAEEPGHSPWIEYHLASEYYRHGKIELAFALVNQSILKFIQEGKMPPSMLYKLKYTILLDTNNTEGTREGLEKALLLYPDYTDLHFYKGMILYQERDFDEAIRAFDTCLELGENHPHHLILKGAGSFKAWNCKGLCLERLGRIKESQEAFAMAGGVEWQNQEGKT</sequence>
<accession>A0ABS5LB00</accession>
<dbReference type="Pfam" id="PF00535">
    <property type="entry name" value="Glycos_transf_2"/>
    <property type="match status" value="1"/>
</dbReference>
<keyword evidence="5" id="KW-0328">Glycosyltransferase</keyword>
<reference evidence="5 6" key="1">
    <citation type="submission" date="2021-04" db="EMBL/GenBank/DDBJ databases">
        <title>Metabacillus sp. strain KIGAM252 whole genome sequence.</title>
        <authorList>
            <person name="Seo M.-J."/>
            <person name="Cho E.-S."/>
            <person name="Hwang C.Y."/>
            <person name="Yoon D.J."/>
        </authorList>
    </citation>
    <scope>NUCLEOTIDE SEQUENCE [LARGE SCALE GENOMIC DNA]</scope>
    <source>
        <strain evidence="5 6">KIGAM252</strain>
    </source>
</reference>
<keyword evidence="5" id="KW-0808">Transferase</keyword>
<dbReference type="CDD" id="cd02511">
    <property type="entry name" value="Beta4Glucosyltransferase"/>
    <property type="match status" value="1"/>
</dbReference>
<keyword evidence="6" id="KW-1185">Reference proteome</keyword>
<dbReference type="GO" id="GO:0016757">
    <property type="term" value="F:glycosyltransferase activity"/>
    <property type="evidence" value="ECO:0007669"/>
    <property type="project" value="UniProtKB-KW"/>
</dbReference>
<dbReference type="PANTHER" id="PTHR43630">
    <property type="entry name" value="POLY-BETA-1,6-N-ACETYL-D-GLUCOSAMINE SYNTHASE"/>
    <property type="match status" value="1"/>
</dbReference>
<evidence type="ECO:0000313" key="5">
    <source>
        <dbReference type="EMBL" id="MBS2967891.1"/>
    </source>
</evidence>
<evidence type="ECO:0000313" key="6">
    <source>
        <dbReference type="Proteomes" id="UP000682403"/>
    </source>
</evidence>
<protein>
    <submittedName>
        <fullName evidence="5">Glycosyltransferase</fullName>
        <ecNumber evidence="5">2.4.-.-</ecNumber>
    </submittedName>
</protein>
<dbReference type="EC" id="2.4.-.-" evidence="5"/>
<dbReference type="Pfam" id="PF07719">
    <property type="entry name" value="TPR_2"/>
    <property type="match status" value="1"/>
</dbReference>
<keyword evidence="2 3" id="KW-0802">TPR repeat</keyword>